<reference evidence="1 2" key="1">
    <citation type="submission" date="2018-06" db="EMBL/GenBank/DDBJ databases">
        <title>Draft Genome Sequence of a Novel Marine Bacterium Related to the Verrucomicrobia.</title>
        <authorList>
            <person name="Vosseberg J."/>
            <person name="Martijn J."/>
            <person name="Ettema T.J.G."/>
        </authorList>
    </citation>
    <scope>NUCLEOTIDE SEQUENCE [LARGE SCALE GENOMIC DNA]</scope>
    <source>
        <strain evidence="1">TARA_B100001123</strain>
    </source>
</reference>
<evidence type="ECO:0000313" key="2">
    <source>
        <dbReference type="Proteomes" id="UP000247465"/>
    </source>
</evidence>
<proteinExistence type="predicted"/>
<accession>A0A2Z4AGX4</accession>
<gene>
    <name evidence="1" type="ORF">DF168_00378</name>
</gene>
<dbReference type="Proteomes" id="UP000247465">
    <property type="component" value="Chromosome"/>
</dbReference>
<evidence type="ECO:0000313" key="1">
    <source>
        <dbReference type="EMBL" id="AWT59197.1"/>
    </source>
</evidence>
<protein>
    <submittedName>
        <fullName evidence="1">Uncharacterized protein</fullName>
    </submittedName>
</protein>
<sequence length="273" mass="31679">MQQLNAYPQAGVDIWLNEPRRAEHSQAPANLLRLWFPESIMAYDSSDNLLWQSTYENTVAPWQYENKAIGDMKTGRKIRKTLARTQNIDDLALLKCIVRWEETEAHLALDINNIGPIKWKYFKSSICLQRSASPDYFDEDGYRTFLFTDSGFVASRELIFPPERQLVYIKVGEILPMQDKSKCRLLEGAHFVVSKDERYVLCYAWHEANRIFLNKAPCVRCLHSDLMIHDIEPKASIQRRGIVFLKEGRLDEALKSYQSWKETAGKSLSVNEL</sequence>
<dbReference type="KEGG" id="mtar:DF168_00378"/>
<dbReference type="AlphaFoldDB" id="A0A2Z4AGX4"/>
<name>A0A2Z4AGX4_9BACT</name>
<dbReference type="EMBL" id="CP029803">
    <property type="protein sequence ID" value="AWT59197.1"/>
    <property type="molecule type" value="Genomic_DNA"/>
</dbReference>
<organism evidence="1 2">
    <name type="scientific">Candidatus Moanibacter tarae</name>
    <dbReference type="NCBI Taxonomy" id="2200854"/>
    <lineage>
        <taxon>Bacteria</taxon>
        <taxon>Pseudomonadati</taxon>
        <taxon>Verrucomicrobiota</taxon>
        <taxon>Opitutia</taxon>
        <taxon>Puniceicoccales</taxon>
        <taxon>Puniceicoccales incertae sedis</taxon>
        <taxon>Candidatus Moanibacter</taxon>
    </lineage>
</organism>